<dbReference type="RefSeq" id="WP_220806273.1">
    <property type="nucleotide sequence ID" value="NZ_BPMK01000001.1"/>
</dbReference>
<organism evidence="1 2">
    <name type="scientific">Noviherbaspirillum aridicola</name>
    <dbReference type="NCBI Taxonomy" id="2849687"/>
    <lineage>
        <taxon>Bacteria</taxon>
        <taxon>Pseudomonadati</taxon>
        <taxon>Pseudomonadota</taxon>
        <taxon>Betaproteobacteria</taxon>
        <taxon>Burkholderiales</taxon>
        <taxon>Oxalobacteraceae</taxon>
        <taxon>Noviherbaspirillum</taxon>
    </lineage>
</organism>
<dbReference type="Proteomes" id="UP000887222">
    <property type="component" value="Unassembled WGS sequence"/>
</dbReference>
<reference evidence="1 2" key="1">
    <citation type="journal article" date="2022" name="Int. J. Syst. Evol. Microbiol.">
        <title>Noviherbaspirillum aridicola sp. nov., isolated from an arid soil in Pakistan.</title>
        <authorList>
            <person name="Khan I.U."/>
            <person name="Saqib M."/>
            <person name="Amin A."/>
            <person name="Hussain F."/>
            <person name="Li L."/>
            <person name="Liu Y.H."/>
            <person name="Fang B.Z."/>
            <person name="Ahmed I."/>
            <person name="Li W.J."/>
        </authorList>
    </citation>
    <scope>NUCLEOTIDE SEQUENCE [LARGE SCALE GENOMIC DNA]</scope>
    <source>
        <strain evidence="1 2">NCCP-691</strain>
    </source>
</reference>
<gene>
    <name evidence="1" type="ORF">NCCP691_00980</name>
</gene>
<protein>
    <submittedName>
        <fullName evidence="1">Uncharacterized protein</fullName>
    </submittedName>
</protein>
<proteinExistence type="predicted"/>
<evidence type="ECO:0000313" key="2">
    <source>
        <dbReference type="Proteomes" id="UP000887222"/>
    </source>
</evidence>
<dbReference type="EMBL" id="BPMK01000001">
    <property type="protein sequence ID" value="GIZ50084.1"/>
    <property type="molecule type" value="Genomic_DNA"/>
</dbReference>
<comment type="caution">
    <text evidence="1">The sequence shown here is derived from an EMBL/GenBank/DDBJ whole genome shotgun (WGS) entry which is preliminary data.</text>
</comment>
<sequence length="73" mass="8362">MQTTKQANAVVISLDAYRERRRIATVNKRDDGWQQVKATLALGGADQDEDRAEDARRLLLMPGLRRPDERELL</sequence>
<name>A0ABQ4PYZ7_9BURK</name>
<evidence type="ECO:0000313" key="1">
    <source>
        <dbReference type="EMBL" id="GIZ50084.1"/>
    </source>
</evidence>
<accession>A0ABQ4PYZ7</accession>
<keyword evidence="2" id="KW-1185">Reference proteome</keyword>